<evidence type="ECO:0000313" key="3">
    <source>
        <dbReference type="Proteomes" id="UP001266305"/>
    </source>
</evidence>
<name>A0ABQ9W292_SAGOE</name>
<keyword evidence="3" id="KW-1185">Reference proteome</keyword>
<organism evidence="2 3">
    <name type="scientific">Saguinus oedipus</name>
    <name type="common">Cotton-top tamarin</name>
    <name type="synonym">Oedipomidas oedipus</name>
    <dbReference type="NCBI Taxonomy" id="9490"/>
    <lineage>
        <taxon>Eukaryota</taxon>
        <taxon>Metazoa</taxon>
        <taxon>Chordata</taxon>
        <taxon>Craniata</taxon>
        <taxon>Vertebrata</taxon>
        <taxon>Euteleostomi</taxon>
        <taxon>Mammalia</taxon>
        <taxon>Eutheria</taxon>
        <taxon>Euarchontoglires</taxon>
        <taxon>Primates</taxon>
        <taxon>Haplorrhini</taxon>
        <taxon>Platyrrhini</taxon>
        <taxon>Cebidae</taxon>
        <taxon>Callitrichinae</taxon>
        <taxon>Saguinus</taxon>
    </lineage>
</organism>
<proteinExistence type="predicted"/>
<dbReference type="Proteomes" id="UP001266305">
    <property type="component" value="Unassembled WGS sequence"/>
</dbReference>
<protein>
    <recommendedName>
        <fullName evidence="4">Prolactin receptor</fullName>
    </recommendedName>
</protein>
<comment type="caution">
    <text evidence="2">The sequence shown here is derived from an EMBL/GenBank/DDBJ whole genome shotgun (WGS) entry which is preliminary data.</text>
</comment>
<evidence type="ECO:0008006" key="4">
    <source>
        <dbReference type="Google" id="ProtNLM"/>
    </source>
</evidence>
<dbReference type="EMBL" id="JASSZA010000003">
    <property type="protein sequence ID" value="KAK2115752.1"/>
    <property type="molecule type" value="Genomic_DNA"/>
</dbReference>
<gene>
    <name evidence="2" type="ORF">P7K49_006378</name>
</gene>
<accession>A0ABQ9W292</accession>
<reference evidence="2 3" key="1">
    <citation type="submission" date="2023-05" db="EMBL/GenBank/DDBJ databases">
        <title>B98-5 Cell Line De Novo Hybrid Assembly: An Optical Mapping Approach.</title>
        <authorList>
            <person name="Kananen K."/>
            <person name="Auerbach J.A."/>
            <person name="Kautto E."/>
            <person name="Blachly J.S."/>
        </authorList>
    </citation>
    <scope>NUCLEOTIDE SEQUENCE [LARGE SCALE GENOMIC DNA]</scope>
    <source>
        <strain evidence="2">B95-8</strain>
        <tissue evidence="2">Cell line</tissue>
    </source>
</reference>
<feature type="region of interest" description="Disordered" evidence="1">
    <location>
        <begin position="1"/>
        <end position="64"/>
    </location>
</feature>
<evidence type="ECO:0000256" key="1">
    <source>
        <dbReference type="SAM" id="MobiDB-lite"/>
    </source>
</evidence>
<evidence type="ECO:0000313" key="2">
    <source>
        <dbReference type="EMBL" id="KAK2115752.1"/>
    </source>
</evidence>
<sequence>MDAFPSCESGGKLQEKLTQVSGELDQPEKEQETAACSDPGHPGYPGNQRPTFAQERWKEEHSNKVTFSQSYKPVGFNSPDSCMKQLDFQTKRFDHWPSNQSLDPSEVAHHVQHLSTLEFVHAPDMPPPAVKPPLLHTITSSFLQQDSFMTGKSAEYPRLTQLKVKG</sequence>